<dbReference type="GO" id="GO:0016020">
    <property type="term" value="C:membrane"/>
    <property type="evidence" value="ECO:0007669"/>
    <property type="project" value="UniProtKB-SubCell"/>
</dbReference>
<dbReference type="InterPro" id="IPR001841">
    <property type="entry name" value="Znf_RING"/>
</dbReference>
<evidence type="ECO:0000256" key="15">
    <source>
        <dbReference type="ARBA" id="ARBA00082544"/>
    </source>
</evidence>
<dbReference type="Gene3D" id="3.40.50.720">
    <property type="entry name" value="NAD(P)-binding Rossmann-like Domain"/>
    <property type="match status" value="1"/>
</dbReference>
<evidence type="ECO:0000256" key="18">
    <source>
        <dbReference type="SAM" id="Phobius"/>
    </source>
</evidence>
<dbReference type="Pfam" id="PF00106">
    <property type="entry name" value="adh_short"/>
    <property type="match status" value="1"/>
</dbReference>
<evidence type="ECO:0000256" key="17">
    <source>
        <dbReference type="SAM" id="MobiDB-lite"/>
    </source>
</evidence>
<evidence type="ECO:0000256" key="12">
    <source>
        <dbReference type="ARBA" id="ARBA00023136"/>
    </source>
</evidence>
<dbReference type="Pfam" id="PF07707">
    <property type="entry name" value="BACK"/>
    <property type="match status" value="1"/>
</dbReference>
<dbReference type="Gene3D" id="1.25.40.420">
    <property type="match status" value="1"/>
</dbReference>
<feature type="transmembrane region" description="Helical" evidence="18">
    <location>
        <begin position="1090"/>
        <end position="1111"/>
    </location>
</feature>
<dbReference type="SUPFAM" id="SSF51735">
    <property type="entry name" value="NAD(P)-binding Rossmann-fold domains"/>
    <property type="match status" value="1"/>
</dbReference>
<dbReference type="SMART" id="SM00225">
    <property type="entry name" value="BTB"/>
    <property type="match status" value="1"/>
</dbReference>
<dbReference type="InterPro" id="IPR036291">
    <property type="entry name" value="NAD(P)-bd_dom_sf"/>
</dbReference>
<dbReference type="InterPro" id="IPR011333">
    <property type="entry name" value="SKP1/BTB/POZ_sf"/>
</dbReference>
<dbReference type="FunFam" id="3.40.50.720:FF:000131">
    <property type="entry name" value="Short-chain dehydrogenase/reductase 3"/>
    <property type="match status" value="1"/>
</dbReference>
<evidence type="ECO:0000256" key="11">
    <source>
        <dbReference type="ARBA" id="ARBA00023098"/>
    </source>
</evidence>
<keyword evidence="11" id="KW-0443">Lipid metabolism</keyword>
<dbReference type="Gene3D" id="3.30.40.10">
    <property type="entry name" value="Zinc/RING finger domain, C3HC4 (zinc finger)"/>
    <property type="match status" value="1"/>
</dbReference>
<dbReference type="Gene3D" id="3.30.710.10">
    <property type="entry name" value="Potassium Channel Kv1.1, Chain A"/>
    <property type="match status" value="1"/>
</dbReference>
<keyword evidence="12 18" id="KW-0472">Membrane</keyword>
<protein>
    <recommendedName>
        <fullName evidence="14">Short-chain dehydrogenase/reductase 3</fullName>
    </recommendedName>
    <alternativeName>
        <fullName evidence="15">Retinal short-chain dehydrogenase/reductase 1</fullName>
    </alternativeName>
</protein>
<keyword evidence="5" id="KW-0677">Repeat</keyword>
<dbReference type="GO" id="GO:0005811">
    <property type="term" value="C:lipid droplet"/>
    <property type="evidence" value="ECO:0007669"/>
    <property type="project" value="TreeGrafter"/>
</dbReference>
<feature type="region of interest" description="Disordered" evidence="17">
    <location>
        <begin position="1"/>
        <end position="26"/>
    </location>
</feature>
<sequence>MSNPKNKSLSSPGKHSHPSISTTNQIEQHHQIRHSINCSDYPSSLFSTINQFRLSDLFTDVTIYVDGVPFACHRLILAAASPYFRAMFSYNFRESTEGNVRIQDITPWTMKRILEFIYTGHTDVNYENLFEMFNASVMLSIKELTDLLIKFLYLQIDIYNCIQIEQLATLYSLETLRRTTLQYIVDHFMCLYEKKLFVQLNEHTLMEVLSDDNLDIPKEEYVFLTIVQWVNYHPAEREQYFQSLFKFIRLNSISDSDFVTNSMRNEKLVQKYTTCLRTLKDFYSNNFIPDLLGPIRPSTQIRYHLIVIELYSTDDENDEDESETEQSTTIKEPDESIVTFYQKFSAQLQVNDVATTNRSLSPNNVDSNHCDYFINSHNHDRSSSPDHRLSSLNCHLHAYDFFRQRWRFLGRLPEIFSHVSCISTNTTLYLFGGQLKSGELSDRIWTLSLATLKWQMSSVHLPYPRGQHTCVLFNNVVLLFFGVSHSSSSINPCHSVDMFDLTTETWTCLGESVPSYQCEPIVATGQLVLLSNKNDTQVLHTYKLKMQQHDEFTNGQSIKMNTSNDELSSTVIKDKTQLSRTPSLDSTLVNNPCLTSAGYYMLPRNNNIGRFSLVTHDDDLYLIYWQSKQVYRFNLVRNEILLKQSMPYSYLNHCQCVLVDRRVIVSGLMISRYIFVCLYFASFFLINRWYDLYQYYFHKSTYNLYSHQIIPVNQLNIKQLQYILNLRGITYVNINEKYDLIKMVEQTEYIDLVLAAVSSVRENELYEPIEDHTKRQTMIFSSYKQLLNFVDDCKDTIWFVHLIPNEQYRESLIKVSSNDWQTIERRLSIFNIQTGILNCSNNDYSKVCQTLHNERFFLFIPSINRRLSHIYSYEISFINHDYQYILKWLSKTLENHVNKNFEWYELSKEKQSILEFQINLNSYTLNLPIYYFTLLYRYGSNINFHLNFHENKNFQIKFSFHNSTTNTYIYNDINNSYNYHELYSFRSLNIFLSCLTINCQTLIYIYFIILNIYFLYDIYLVQSLSLLKKILMINIISGFLWSLCLTCISTKNIDDALQMISFYLIKYSQNSKILMFIRNDLYIYSIMSKWIFYPILIILHIGIGLCFRWYLKEKFGRMTNDIPNDVIMIDQTHALCSKVWQFVLCILFSDQGPNEHTNTTLLQYFSQDSLWLDQHSLLTINPNVNIPFRPTIDFTRLPIWRFTIRRRKTTHGASEYYSDIELEQTNNLNEQNFICKKSFIHRRITNIVSLTQQDNCYTSETDENNNSFNSSLNEMNSSIIYQCSICLEKYFNNVYICTLPCLHHFHRKCLFDWLCNSEHKKNIRNEIVLITGSGRGLGQEMALLFAKRGAVVVLCDIDETGNAQTAELISQEFPSTLHHEKRVFAYTCDIGNQDEVHKLVEKIQTDVGDVTMLVNNAAILSSKSIVDMSEEEFSRCLNVNLFAAYWLIRQILPSMMRHNHGHIITMLGSTAVFGLGNFSDICTAKFGLVGLMESIDHELTLGGYDGIYTTAVVSHYLMTHLYQLAKTRFTPVLPPLTLDYAAKKIMHGILINRKFVCVPRFYYLIPFVKGLLPSRAFLILLNTLINPKIPIYVRQESYDKCKRRNSISPPPCAHQLNGTHHHHIHRQRTHASACD</sequence>
<dbReference type="Pfam" id="PF24681">
    <property type="entry name" value="Kelch_KLHDC2_KLHL20_DRC7"/>
    <property type="match status" value="1"/>
</dbReference>
<reference evidence="21" key="1">
    <citation type="submission" date="2021-02" db="EMBL/GenBank/DDBJ databases">
        <authorList>
            <person name="Nowell W R."/>
        </authorList>
    </citation>
    <scope>NUCLEOTIDE SEQUENCE</scope>
</reference>
<evidence type="ECO:0000256" key="3">
    <source>
        <dbReference type="ARBA" id="ARBA00022441"/>
    </source>
</evidence>
<dbReference type="Gene3D" id="2.120.10.80">
    <property type="entry name" value="Kelch-type beta propeller"/>
    <property type="match status" value="1"/>
</dbReference>
<evidence type="ECO:0000259" key="20">
    <source>
        <dbReference type="PROSITE" id="PS50097"/>
    </source>
</evidence>
<feature type="transmembrane region" description="Helical" evidence="18">
    <location>
        <begin position="1026"/>
        <end position="1048"/>
    </location>
</feature>
<dbReference type="GO" id="GO:0008270">
    <property type="term" value="F:zinc ion binding"/>
    <property type="evidence" value="ECO:0007669"/>
    <property type="project" value="UniProtKB-KW"/>
</dbReference>
<comment type="similarity">
    <text evidence="2">Belongs to the short-chain dehydrogenases/reductases (SDR) family.</text>
</comment>
<dbReference type="InterPro" id="IPR011705">
    <property type="entry name" value="BACK"/>
</dbReference>
<keyword evidence="6 16" id="KW-0863">Zinc-finger</keyword>
<dbReference type="PRINTS" id="PR00081">
    <property type="entry name" value="GDHRDH"/>
</dbReference>
<keyword evidence="8" id="KW-0521">NADP</keyword>
<feature type="domain" description="BTB" evidence="20">
    <location>
        <begin position="59"/>
        <end position="126"/>
    </location>
</feature>
<organism evidence="21 22">
    <name type="scientific">Adineta steineri</name>
    <dbReference type="NCBI Taxonomy" id="433720"/>
    <lineage>
        <taxon>Eukaryota</taxon>
        <taxon>Metazoa</taxon>
        <taxon>Spiralia</taxon>
        <taxon>Gnathifera</taxon>
        <taxon>Rotifera</taxon>
        <taxon>Eurotatoria</taxon>
        <taxon>Bdelloidea</taxon>
        <taxon>Adinetida</taxon>
        <taxon>Adinetidae</taxon>
        <taxon>Adineta</taxon>
    </lineage>
</organism>
<dbReference type="PROSITE" id="PS50089">
    <property type="entry name" value="ZF_RING_2"/>
    <property type="match status" value="1"/>
</dbReference>
<dbReference type="PANTHER" id="PTHR24322:SF736">
    <property type="entry name" value="RETINOL DEHYDROGENASE 10"/>
    <property type="match status" value="1"/>
</dbReference>
<evidence type="ECO:0000256" key="7">
    <source>
        <dbReference type="ARBA" id="ARBA00022833"/>
    </source>
</evidence>
<evidence type="ECO:0000256" key="4">
    <source>
        <dbReference type="ARBA" id="ARBA00022692"/>
    </source>
</evidence>
<keyword evidence="7" id="KW-0862">Zinc</keyword>
<comment type="caution">
    <text evidence="21">The sequence shown here is derived from an EMBL/GenBank/DDBJ whole genome shotgun (WGS) entry which is preliminary data.</text>
</comment>
<comment type="subcellular location">
    <subcellularLocation>
        <location evidence="1">Membrane</location>
        <topology evidence="1">Multi-pass membrane protein</topology>
    </subcellularLocation>
</comment>
<evidence type="ECO:0000256" key="1">
    <source>
        <dbReference type="ARBA" id="ARBA00004141"/>
    </source>
</evidence>
<evidence type="ECO:0000313" key="21">
    <source>
        <dbReference type="EMBL" id="CAF3903889.1"/>
    </source>
</evidence>
<dbReference type="InterPro" id="IPR000210">
    <property type="entry name" value="BTB/POZ_dom"/>
</dbReference>
<comment type="function">
    <text evidence="13">Catalyzes the reduction of all-trans-retinal to all-trans-retinol in the presence of NADPH.</text>
</comment>
<dbReference type="InterPro" id="IPR015915">
    <property type="entry name" value="Kelch-typ_b-propeller"/>
</dbReference>
<dbReference type="EMBL" id="CAJOAY010001935">
    <property type="protein sequence ID" value="CAF3903889.1"/>
    <property type="molecule type" value="Genomic_DNA"/>
</dbReference>
<evidence type="ECO:0000256" key="2">
    <source>
        <dbReference type="ARBA" id="ARBA00006484"/>
    </source>
</evidence>
<keyword evidence="9 18" id="KW-1133">Transmembrane helix</keyword>
<feature type="transmembrane region" description="Helical" evidence="18">
    <location>
        <begin position="663"/>
        <end position="686"/>
    </location>
</feature>
<dbReference type="GO" id="GO:0052650">
    <property type="term" value="F:all-trans-retinol dehydrogenase (NADP+) activity"/>
    <property type="evidence" value="ECO:0007669"/>
    <property type="project" value="UniProtKB-ARBA"/>
</dbReference>
<evidence type="ECO:0000256" key="8">
    <source>
        <dbReference type="ARBA" id="ARBA00022857"/>
    </source>
</evidence>
<dbReference type="SMART" id="SM00875">
    <property type="entry name" value="BACK"/>
    <property type="match status" value="1"/>
</dbReference>
<dbReference type="Proteomes" id="UP000663881">
    <property type="component" value="Unassembled WGS sequence"/>
</dbReference>
<dbReference type="Pfam" id="PF13639">
    <property type="entry name" value="zf-RING_2"/>
    <property type="match status" value="1"/>
</dbReference>
<evidence type="ECO:0000259" key="19">
    <source>
        <dbReference type="PROSITE" id="PS50089"/>
    </source>
</evidence>
<dbReference type="PANTHER" id="PTHR24322">
    <property type="entry name" value="PKSB"/>
    <property type="match status" value="1"/>
</dbReference>
<dbReference type="PROSITE" id="PS50097">
    <property type="entry name" value="BTB"/>
    <property type="match status" value="1"/>
</dbReference>
<evidence type="ECO:0000256" key="10">
    <source>
        <dbReference type="ARBA" id="ARBA00023002"/>
    </source>
</evidence>
<dbReference type="Pfam" id="PF00651">
    <property type="entry name" value="BTB"/>
    <property type="match status" value="1"/>
</dbReference>
<feature type="transmembrane region" description="Helical" evidence="18">
    <location>
        <begin position="990"/>
        <end position="1014"/>
    </location>
</feature>
<evidence type="ECO:0000256" key="9">
    <source>
        <dbReference type="ARBA" id="ARBA00022989"/>
    </source>
</evidence>
<feature type="domain" description="RING-type" evidence="19">
    <location>
        <begin position="1283"/>
        <end position="1313"/>
    </location>
</feature>
<gene>
    <name evidence="21" type="ORF">OKA104_LOCUS24338</name>
</gene>
<evidence type="ECO:0000256" key="16">
    <source>
        <dbReference type="PROSITE-ProRule" id="PRU00175"/>
    </source>
</evidence>
<name>A0A819HWX9_9BILA</name>
<keyword evidence="6 16" id="KW-0479">Metal-binding</keyword>
<keyword evidence="4 18" id="KW-0812">Transmembrane</keyword>
<dbReference type="InterPro" id="IPR013083">
    <property type="entry name" value="Znf_RING/FYVE/PHD"/>
</dbReference>
<evidence type="ECO:0000256" key="13">
    <source>
        <dbReference type="ARBA" id="ARBA00059620"/>
    </source>
</evidence>
<evidence type="ECO:0000256" key="5">
    <source>
        <dbReference type="ARBA" id="ARBA00022737"/>
    </source>
</evidence>
<evidence type="ECO:0000256" key="6">
    <source>
        <dbReference type="ARBA" id="ARBA00022771"/>
    </source>
</evidence>
<dbReference type="FunFam" id="1.25.40.420:FF:000001">
    <property type="entry name" value="Kelch-like family member 12"/>
    <property type="match status" value="1"/>
</dbReference>
<dbReference type="CDD" id="cd05339">
    <property type="entry name" value="17beta-HSDXI-like_SDR_c"/>
    <property type="match status" value="1"/>
</dbReference>
<dbReference type="SUPFAM" id="SSF54695">
    <property type="entry name" value="POZ domain"/>
    <property type="match status" value="1"/>
</dbReference>
<keyword evidence="3" id="KW-0880">Kelch repeat</keyword>
<proteinExistence type="inferred from homology"/>
<dbReference type="InterPro" id="IPR002347">
    <property type="entry name" value="SDR_fam"/>
</dbReference>
<dbReference type="SUPFAM" id="SSF117281">
    <property type="entry name" value="Kelch motif"/>
    <property type="match status" value="1"/>
</dbReference>
<keyword evidence="10" id="KW-0560">Oxidoreductase</keyword>
<evidence type="ECO:0000313" key="22">
    <source>
        <dbReference type="Proteomes" id="UP000663881"/>
    </source>
</evidence>
<evidence type="ECO:0000256" key="14">
    <source>
        <dbReference type="ARBA" id="ARBA00068717"/>
    </source>
</evidence>
<dbReference type="SUPFAM" id="SSF57850">
    <property type="entry name" value="RING/U-box"/>
    <property type="match status" value="1"/>
</dbReference>
<accession>A0A819HWX9</accession>